<dbReference type="SUPFAM" id="SSF50249">
    <property type="entry name" value="Nucleic acid-binding proteins"/>
    <property type="match status" value="1"/>
</dbReference>
<dbReference type="Proteomes" id="UP000644660">
    <property type="component" value="Unassembled WGS sequence"/>
</dbReference>
<evidence type="ECO:0000259" key="2">
    <source>
        <dbReference type="Pfam" id="PF18233"/>
    </source>
</evidence>
<comment type="caution">
    <text evidence="3">The sequence shown here is derived from an EMBL/GenBank/DDBJ whole genome shotgun (WGS) entry which is preliminary data.</text>
</comment>
<dbReference type="OrthoDB" id="4067010at2759"/>
<evidence type="ECO:0000259" key="1">
    <source>
        <dbReference type="Pfam" id="PF16853"/>
    </source>
</evidence>
<organism evidence="3 4">
    <name type="scientific">Maudiozyma barnettii</name>
    <dbReference type="NCBI Taxonomy" id="61262"/>
    <lineage>
        <taxon>Eukaryota</taxon>
        <taxon>Fungi</taxon>
        <taxon>Dikarya</taxon>
        <taxon>Ascomycota</taxon>
        <taxon>Saccharomycotina</taxon>
        <taxon>Saccharomycetes</taxon>
        <taxon>Saccharomycetales</taxon>
        <taxon>Saccharomycetaceae</taxon>
        <taxon>Maudiozyma</taxon>
    </lineage>
</organism>
<dbReference type="Gene3D" id="2.40.50.810">
    <property type="match status" value="1"/>
</dbReference>
<dbReference type="InterPro" id="IPR031749">
    <property type="entry name" value="Cdc13_N"/>
</dbReference>
<sequence>MQQNGYTIIENLQDIERICTGKGSRIRFVAVLQAIICTKNSLTFHLATFNDNDDTFIARINIKETFANRNATFAFALLQRALAFDTIHFPQDNLASEWKRRDIHIHELRLVVASATYVTNGSKSSLYLDDLTPLNLGAQATRAWGYMQSGHLSDDDWLTPNITMLFKRLCKLDSEDQSLFQFKGLHNVEFKNNECLKNIVLSYQSVNKRKQHVSMVSRILPIYKGIDTIDSQNEFDSQAMDTQQSPNVLAVPITTLPTPSQIPLYKSHPAPSPQTADFQVAEPLAEPPKKLDDLRPKAFAFMDLGSRTFASAKFVGSMKSDNRNNIYLISNENDPLENVIQENLLEPYINCVVVKPTNDTKDIAVQEIDEEIEASLDAVKSNMDPEINSAYTIVPQLISYKKSDKSIPVEKRFFFESPRETFKQWQDISITDKFPQFIKMVAVLVSYSCEHSSYYDFIFTDFTSNFTDHKYLFDKSFLSRDTTISFAQGFRTLMYHDRLKAFEYQLKRVTNKSIHELADSSIKDNLSHNGIVCELTVKVSVYQDKLNLILRECTPLTRSVIDSRAWYNDKTALSHLHSLYKRTFDFCTQNRMTLGLENKVYKNFARFFPIKRTDEIPGAVIIIPKDEIYSYDNFDDIFNINNNNNNTSVGTPNDKIYSYIPNLNIDIASFDITNETENFTSLYKTQTKMNHLFIVDNLRLLSWNLLKVENILILNVSNDLVSTGKIEQTRIMPLYIVDRSNLTYFCNGAFDFDKITTELNKLVGQKFSFKIKTGRLKLNEKYLLKIYCPIECTLAELVSQWDAYSFDKEIEEKYGSYDSAMVKIEQ</sequence>
<name>A0A8H2VHT9_9SACH</name>
<dbReference type="GO" id="GO:0003677">
    <property type="term" value="F:DNA binding"/>
    <property type="evidence" value="ECO:0007669"/>
    <property type="project" value="UniProtKB-KW"/>
</dbReference>
<dbReference type="EMBL" id="CAEFZW010000007">
    <property type="protein sequence ID" value="CAB4255941.1"/>
    <property type="molecule type" value="Genomic_DNA"/>
</dbReference>
<accession>A0A8H2VHT9</accession>
<proteinExistence type="predicted"/>
<dbReference type="Gene3D" id="2.40.50.800">
    <property type="match status" value="1"/>
</dbReference>
<feature type="domain" description="Cdc13 OB4 dimerization" evidence="2">
    <location>
        <begin position="692"/>
        <end position="800"/>
    </location>
</feature>
<dbReference type="GeneID" id="64859005"/>
<dbReference type="RefSeq" id="XP_041407785.1">
    <property type="nucleotide sequence ID" value="XM_041551851.1"/>
</dbReference>
<protein>
    <submittedName>
        <fullName evidence="3">Similar to Saccharomyces cerevisiae YDL220C CDC13 Single stranded DNA-binding protein found at TG1-3 telomere G-tails</fullName>
    </submittedName>
</protein>
<keyword evidence="3" id="KW-0238">DNA-binding</keyword>
<keyword evidence="4" id="KW-1185">Reference proteome</keyword>
<evidence type="ECO:0000313" key="4">
    <source>
        <dbReference type="Proteomes" id="UP000644660"/>
    </source>
</evidence>
<dbReference type="AlphaFoldDB" id="A0A8H2VHT9"/>
<dbReference type="Pfam" id="PF18233">
    <property type="entry name" value="Cdc13_OB4_dimer"/>
    <property type="match status" value="1"/>
</dbReference>
<gene>
    <name evidence="3" type="ORF">KABA2_07S07942</name>
</gene>
<dbReference type="InterPro" id="IPR041028">
    <property type="entry name" value="Cdc13_OB4_dimer"/>
</dbReference>
<dbReference type="Gene3D" id="2.40.50.140">
    <property type="entry name" value="Nucleic acid-binding proteins"/>
    <property type="match status" value="1"/>
</dbReference>
<dbReference type="Pfam" id="PF16853">
    <property type="entry name" value="CDC13_N"/>
    <property type="match status" value="1"/>
</dbReference>
<feature type="domain" description="Cell division control protein 13 N-terminal" evidence="1">
    <location>
        <begin position="24"/>
        <end position="203"/>
    </location>
</feature>
<reference evidence="3 4" key="1">
    <citation type="submission" date="2020-05" db="EMBL/GenBank/DDBJ databases">
        <authorList>
            <person name="Casaregola S."/>
            <person name="Devillers H."/>
            <person name="Grondin C."/>
        </authorList>
    </citation>
    <scope>NUCLEOTIDE SEQUENCE [LARGE SCALE GENOMIC DNA]</scope>
    <source>
        <strain evidence="3 4">CLIB 1767</strain>
    </source>
</reference>
<evidence type="ECO:0000313" key="3">
    <source>
        <dbReference type="EMBL" id="CAB4255941.1"/>
    </source>
</evidence>
<dbReference type="InterPro" id="IPR012340">
    <property type="entry name" value="NA-bd_OB-fold"/>
</dbReference>